<reference evidence="2 3" key="1">
    <citation type="submission" date="2019-05" db="EMBL/GenBank/DDBJ databases">
        <title>Emergence of the Ug99 lineage of the wheat stem rust pathogen through somatic hybridization.</title>
        <authorList>
            <person name="Li F."/>
            <person name="Upadhyaya N.M."/>
            <person name="Sperschneider J."/>
            <person name="Matny O."/>
            <person name="Nguyen-Phuc H."/>
            <person name="Mago R."/>
            <person name="Raley C."/>
            <person name="Miller M.E."/>
            <person name="Silverstein K.A.T."/>
            <person name="Henningsen E."/>
            <person name="Hirsch C.D."/>
            <person name="Visser B."/>
            <person name="Pretorius Z.A."/>
            <person name="Steffenson B.J."/>
            <person name="Schwessinger B."/>
            <person name="Dodds P.N."/>
            <person name="Figueroa M."/>
        </authorList>
    </citation>
    <scope>NUCLEOTIDE SEQUENCE [LARGE SCALE GENOMIC DNA]</scope>
    <source>
        <strain evidence="2 3">Ug99</strain>
    </source>
</reference>
<evidence type="ECO:0000313" key="2">
    <source>
        <dbReference type="EMBL" id="KAA1130803.1"/>
    </source>
</evidence>
<dbReference type="EMBL" id="VDEP01000106">
    <property type="protein sequence ID" value="KAA1130803.1"/>
    <property type="molecule type" value="Genomic_DNA"/>
</dbReference>
<feature type="region of interest" description="Disordered" evidence="1">
    <location>
        <begin position="342"/>
        <end position="379"/>
    </location>
</feature>
<evidence type="ECO:0000256" key="1">
    <source>
        <dbReference type="SAM" id="MobiDB-lite"/>
    </source>
</evidence>
<comment type="caution">
    <text evidence="2">The sequence shown here is derived from an EMBL/GenBank/DDBJ whole genome shotgun (WGS) entry which is preliminary data.</text>
</comment>
<organism evidence="2 3">
    <name type="scientific">Puccinia graminis f. sp. tritici</name>
    <dbReference type="NCBI Taxonomy" id="56615"/>
    <lineage>
        <taxon>Eukaryota</taxon>
        <taxon>Fungi</taxon>
        <taxon>Dikarya</taxon>
        <taxon>Basidiomycota</taxon>
        <taxon>Pucciniomycotina</taxon>
        <taxon>Pucciniomycetes</taxon>
        <taxon>Pucciniales</taxon>
        <taxon>Pucciniaceae</taxon>
        <taxon>Puccinia</taxon>
    </lineage>
</organism>
<sequence>MSSSKFNTVYESLPPPIPAAIEIIRHILVSPSSLFEAPLSRPVLERLQWIKPSLEDERESHLYFNNMVDHGASGRAHELRMELIHAGPSAWHFCAPSEVHYKADERCLDSDGLCEIFSRVTVWKARDSDAEAVQAREKLALILKLECDPPEPADPTKKGSWDHLSWKYFDLQDLVTPGLDTRPWFDSPRQAALRPPIHQNSGGPKDREQSGDEDADYWAGFSSRSDDSSMTSGSDGRGQARIPTDPALAARIRNTPLYRSKAPSVCSPAASDDHVQPQGTPSLGGPSGPIDLRARIARTPLFKRAPSVEDCGPLNSALPGNPSTAPDLLRLLDAARIVNLPSDPPVRPAPPPTLPLHPPLKSSLAPLPQPSGASSTSQNALQDKILDSLRATFHLYRLCLHNPASPSSSSSSALSAGESFVALAHRVVMQDAAGLNQP</sequence>
<accession>A0A5B0S156</accession>
<dbReference type="Proteomes" id="UP000325313">
    <property type="component" value="Unassembled WGS sequence"/>
</dbReference>
<dbReference type="OMA" id="WFNSASE"/>
<gene>
    <name evidence="2" type="ORF">PGTUg99_021962</name>
</gene>
<dbReference type="AlphaFoldDB" id="A0A5B0S156"/>
<evidence type="ECO:0000313" key="3">
    <source>
        <dbReference type="Proteomes" id="UP000325313"/>
    </source>
</evidence>
<feature type="compositionally biased region" description="Pro residues" evidence="1">
    <location>
        <begin position="342"/>
        <end position="358"/>
    </location>
</feature>
<name>A0A5B0S156_PUCGR</name>
<protein>
    <submittedName>
        <fullName evidence="2">Uncharacterized protein</fullName>
    </submittedName>
</protein>
<feature type="region of interest" description="Disordered" evidence="1">
    <location>
        <begin position="186"/>
        <end position="289"/>
    </location>
</feature>
<proteinExistence type="predicted"/>